<evidence type="ECO:0000313" key="1">
    <source>
        <dbReference type="EMBL" id="KAK6981458.1"/>
    </source>
</evidence>
<gene>
    <name evidence="1" type="ORF">R3P38DRAFT_3463847</name>
</gene>
<proteinExistence type="predicted"/>
<reference evidence="1 2" key="1">
    <citation type="journal article" date="2024" name="J Genomics">
        <title>Draft genome sequencing and assembly of Favolaschia claudopus CIRM-BRFM 2984 isolated from oak limbs.</title>
        <authorList>
            <person name="Navarro D."/>
            <person name="Drula E."/>
            <person name="Chaduli D."/>
            <person name="Cazenave R."/>
            <person name="Ahrendt S."/>
            <person name="Wang J."/>
            <person name="Lipzen A."/>
            <person name="Daum C."/>
            <person name="Barry K."/>
            <person name="Grigoriev I.V."/>
            <person name="Favel A."/>
            <person name="Rosso M.N."/>
            <person name="Martin F."/>
        </authorList>
    </citation>
    <scope>NUCLEOTIDE SEQUENCE [LARGE SCALE GENOMIC DNA]</scope>
    <source>
        <strain evidence="1 2">CIRM-BRFM 2984</strain>
    </source>
</reference>
<dbReference type="AlphaFoldDB" id="A0AAV9ZGN0"/>
<evidence type="ECO:0000313" key="2">
    <source>
        <dbReference type="Proteomes" id="UP001362999"/>
    </source>
</evidence>
<dbReference type="Proteomes" id="UP001362999">
    <property type="component" value="Unassembled WGS sequence"/>
</dbReference>
<dbReference type="EMBL" id="JAWWNJ010000150">
    <property type="protein sequence ID" value="KAK6981458.1"/>
    <property type="molecule type" value="Genomic_DNA"/>
</dbReference>
<comment type="caution">
    <text evidence="1">The sequence shown here is derived from an EMBL/GenBank/DDBJ whole genome shotgun (WGS) entry which is preliminary data.</text>
</comment>
<organism evidence="1 2">
    <name type="scientific">Favolaschia claudopus</name>
    <dbReference type="NCBI Taxonomy" id="2862362"/>
    <lineage>
        <taxon>Eukaryota</taxon>
        <taxon>Fungi</taxon>
        <taxon>Dikarya</taxon>
        <taxon>Basidiomycota</taxon>
        <taxon>Agaricomycotina</taxon>
        <taxon>Agaricomycetes</taxon>
        <taxon>Agaricomycetidae</taxon>
        <taxon>Agaricales</taxon>
        <taxon>Marasmiineae</taxon>
        <taxon>Mycenaceae</taxon>
        <taxon>Favolaschia</taxon>
    </lineage>
</organism>
<protein>
    <submittedName>
        <fullName evidence="1">Uncharacterized protein</fullName>
    </submittedName>
</protein>
<accession>A0AAV9ZGN0</accession>
<sequence length="138" mass="15289">MRTKLTHERNAIKDIIAASLGHDDQESVNIVTLCQQVLDLSYNKEPDINVSLEMCGRFAFLRESYTLQLKNLAASPKPNAAMDYWGGVDKDLKSMRDAKCNDAARISLCIADTLADDRRLYGSVDLGNLVQVSPISIT</sequence>
<keyword evidence="2" id="KW-1185">Reference proteome</keyword>
<name>A0AAV9ZGN0_9AGAR</name>